<gene>
    <name evidence="1" type="ORF">NCTC13163_00394</name>
</gene>
<dbReference type="STRING" id="1397694.GCA_000702585_00911"/>
<dbReference type="InterPro" id="IPR040983">
    <property type="entry name" value="Bact_RF_family5"/>
</dbReference>
<dbReference type="Pfam" id="PF18846">
    <property type="entry name" value="baeRF_family5"/>
    <property type="match status" value="1"/>
</dbReference>
<dbReference type="Proteomes" id="UP000254060">
    <property type="component" value="Unassembled WGS sequence"/>
</dbReference>
<name>A0A377FQD9_9BACL</name>
<dbReference type="Gene3D" id="3.30.420.60">
    <property type="entry name" value="eRF1 domain 2"/>
    <property type="match status" value="1"/>
</dbReference>
<proteinExistence type="predicted"/>
<evidence type="ECO:0000313" key="1">
    <source>
        <dbReference type="EMBL" id="STO07049.1"/>
    </source>
</evidence>
<dbReference type="OrthoDB" id="5241360at2"/>
<sequence length="259" mass="29526">MGLASDLKRLRNVECKDKCVLSVYLNTGPNQQGDWNIHLKNGLKRIGEYLEASGNEAQQKSFKKMRKKVEDELGKHRNDLARSLVIFASEENDLFETYYLQHDVETAFHWETKPVLEPLEALQAKYPATGVILTNLDHVTVLDTSLGHIDAAFSFAFDPETEEWVRFEGTASGDRMASSSSQVDKFDRRLAENLNRFYRDLAQTVEQMKGAHDWEGLVVIGEAELANSFRDELRTKPERVIHKNLSKSSEPKIIEAAFH</sequence>
<dbReference type="AlphaFoldDB" id="A0A377FQD9"/>
<reference evidence="1 2" key="1">
    <citation type="submission" date="2018-06" db="EMBL/GenBank/DDBJ databases">
        <authorList>
            <consortium name="Pathogen Informatics"/>
            <person name="Doyle S."/>
        </authorList>
    </citation>
    <scope>NUCLEOTIDE SEQUENCE [LARGE SCALE GENOMIC DNA]</scope>
    <source>
        <strain evidence="1 2">NCTC13163</strain>
    </source>
</reference>
<organism evidence="1 2">
    <name type="scientific">Exiguobacterium aurantiacum</name>
    <dbReference type="NCBI Taxonomy" id="33987"/>
    <lineage>
        <taxon>Bacteria</taxon>
        <taxon>Bacillati</taxon>
        <taxon>Bacillota</taxon>
        <taxon>Bacilli</taxon>
        <taxon>Bacillales</taxon>
        <taxon>Bacillales Family XII. Incertae Sedis</taxon>
        <taxon>Exiguobacterium</taxon>
    </lineage>
</organism>
<evidence type="ECO:0000313" key="2">
    <source>
        <dbReference type="Proteomes" id="UP000254060"/>
    </source>
</evidence>
<dbReference type="EMBL" id="UGGP01000001">
    <property type="protein sequence ID" value="STO07049.1"/>
    <property type="molecule type" value="Genomic_DNA"/>
</dbReference>
<evidence type="ECO:0008006" key="3">
    <source>
        <dbReference type="Google" id="ProtNLM"/>
    </source>
</evidence>
<protein>
    <recommendedName>
        <fullName evidence="3">Protein required for attachment to host cells</fullName>
    </recommendedName>
</protein>
<dbReference type="InterPro" id="IPR042226">
    <property type="entry name" value="eFR1_2_sf"/>
</dbReference>
<dbReference type="RefSeq" id="WP_029334206.1">
    <property type="nucleotide sequence ID" value="NZ_UGGP01000001.1"/>
</dbReference>
<accession>A0A377FQD9</accession>